<keyword evidence="1" id="KW-1133">Transmembrane helix</keyword>
<evidence type="ECO:0000313" key="3">
    <source>
        <dbReference type="Proteomes" id="UP000175968"/>
    </source>
</evidence>
<organism evidence="2 3">
    <name type="scientific">Flavobacterium gilvum</name>
    <dbReference type="NCBI Taxonomy" id="1492737"/>
    <lineage>
        <taxon>Bacteria</taxon>
        <taxon>Pseudomonadati</taxon>
        <taxon>Bacteroidota</taxon>
        <taxon>Flavobacteriia</taxon>
        <taxon>Flavobacteriales</taxon>
        <taxon>Flavobacteriaceae</taxon>
        <taxon>Flavobacterium</taxon>
    </lineage>
</organism>
<keyword evidence="3" id="KW-1185">Reference proteome</keyword>
<reference evidence="2 3" key="1">
    <citation type="submission" date="2016-10" db="EMBL/GenBank/DDBJ databases">
        <title>Flavobacterium gilvum sp. nov., isolated from stream water.</title>
        <authorList>
            <person name="Shin S.-K."/>
            <person name="Cho Y.-J."/>
            <person name="Yi H."/>
        </authorList>
    </citation>
    <scope>NUCLEOTIDE SEQUENCE [LARGE SCALE GENOMIC DNA]</scope>
    <source>
        <strain evidence="2 3">EM1308</strain>
    </source>
</reference>
<gene>
    <name evidence="2" type="ORF">EM308_16210</name>
</gene>
<dbReference type="EMBL" id="CP017479">
    <property type="protein sequence ID" value="AOW11461.1"/>
    <property type="molecule type" value="Genomic_DNA"/>
</dbReference>
<evidence type="ECO:0000256" key="1">
    <source>
        <dbReference type="SAM" id="Phobius"/>
    </source>
</evidence>
<evidence type="ECO:0000313" key="2">
    <source>
        <dbReference type="EMBL" id="AOW11461.1"/>
    </source>
</evidence>
<feature type="transmembrane region" description="Helical" evidence="1">
    <location>
        <begin position="6"/>
        <end position="25"/>
    </location>
</feature>
<dbReference type="Proteomes" id="UP000175968">
    <property type="component" value="Chromosome"/>
</dbReference>
<sequence length="150" mass="17345">MKINWGTSIVIAFALFISFIMYFVLKVQSDSKYDNELVVEEYYKHDVHFQDEMARAQNAHDLKEKPVISVQTDGITIAFPANFSPKEIKGTVAFYRASNKKFDFQAPLSFADSASLLIPKEKFVGGEWYINMEWKYGGKSYLTKEKIYIK</sequence>
<dbReference type="InterPro" id="IPR008620">
    <property type="entry name" value="FixH"/>
</dbReference>
<name>A0AAC9I6K4_9FLAO</name>
<keyword evidence="1" id="KW-0472">Membrane</keyword>
<keyword evidence="1" id="KW-0812">Transmembrane</keyword>
<accession>A0AAC9I6K4</accession>
<protein>
    <submittedName>
        <fullName evidence="2">Cytochrome C oxidase Cbb3</fullName>
    </submittedName>
</protein>
<dbReference type="KEGG" id="fgl:EM308_16210"/>
<proteinExistence type="predicted"/>
<dbReference type="Pfam" id="PF05751">
    <property type="entry name" value="FixH"/>
    <property type="match status" value="1"/>
</dbReference>
<dbReference type="AlphaFoldDB" id="A0AAC9I6K4"/>